<evidence type="ECO:0000313" key="2">
    <source>
        <dbReference type="Proteomes" id="UP000269945"/>
    </source>
</evidence>
<protein>
    <submittedName>
        <fullName evidence="1">Uncharacterized protein</fullName>
    </submittedName>
</protein>
<accession>A0A9X9LQ49</accession>
<evidence type="ECO:0000313" key="1">
    <source>
        <dbReference type="EMBL" id="VCW79011.1"/>
    </source>
</evidence>
<organism evidence="1 2">
    <name type="scientific">Gulo gulo</name>
    <name type="common">Wolverine</name>
    <name type="synonym">Gluton</name>
    <dbReference type="NCBI Taxonomy" id="48420"/>
    <lineage>
        <taxon>Eukaryota</taxon>
        <taxon>Metazoa</taxon>
        <taxon>Chordata</taxon>
        <taxon>Craniata</taxon>
        <taxon>Vertebrata</taxon>
        <taxon>Euteleostomi</taxon>
        <taxon>Mammalia</taxon>
        <taxon>Eutheria</taxon>
        <taxon>Laurasiatheria</taxon>
        <taxon>Carnivora</taxon>
        <taxon>Caniformia</taxon>
        <taxon>Musteloidea</taxon>
        <taxon>Mustelidae</taxon>
        <taxon>Guloninae</taxon>
        <taxon>Gulo</taxon>
    </lineage>
</organism>
<dbReference type="EMBL" id="CYRY02011144">
    <property type="protein sequence ID" value="VCW79011.1"/>
    <property type="molecule type" value="Genomic_DNA"/>
</dbReference>
<gene>
    <name evidence="1" type="ORF">BN2614_LOCUS1</name>
</gene>
<reference evidence="1 2" key="1">
    <citation type="submission" date="2018-10" db="EMBL/GenBank/DDBJ databases">
        <authorList>
            <person name="Ekblom R."/>
            <person name="Jareborg N."/>
        </authorList>
    </citation>
    <scope>NUCLEOTIDE SEQUENCE [LARGE SCALE GENOMIC DNA]</scope>
    <source>
        <tissue evidence="1">Muscle</tissue>
    </source>
</reference>
<name>A0A9X9LQ49_GULGU</name>
<proteinExistence type="predicted"/>
<comment type="caution">
    <text evidence="1">The sequence shown here is derived from an EMBL/GenBank/DDBJ whole genome shotgun (WGS) entry which is preliminary data.</text>
</comment>
<sequence length="57" mass="6334">MESVLFGGVAGFMEQEQAGEEKAEEALAGVPEERTVFTQGRWDVSSLHSLRTKQKHN</sequence>
<dbReference type="AlphaFoldDB" id="A0A9X9LQ49"/>
<keyword evidence="2" id="KW-1185">Reference proteome</keyword>
<dbReference type="Proteomes" id="UP000269945">
    <property type="component" value="Unassembled WGS sequence"/>
</dbReference>